<evidence type="ECO:0000256" key="1">
    <source>
        <dbReference type="SAM" id="Phobius"/>
    </source>
</evidence>
<dbReference type="RefSeq" id="WP_345725033.1">
    <property type="nucleotide sequence ID" value="NZ_BAABRU010000054.1"/>
</dbReference>
<evidence type="ECO:0000313" key="2">
    <source>
        <dbReference type="EMBL" id="GAA5531479.1"/>
    </source>
</evidence>
<comment type="caution">
    <text evidence="2">The sequence shown here is derived from an EMBL/GenBank/DDBJ whole genome shotgun (WGS) entry which is preliminary data.</text>
</comment>
<keyword evidence="1" id="KW-0812">Transmembrane</keyword>
<keyword evidence="1" id="KW-1133">Transmembrane helix</keyword>
<name>A0ABP9X7V9_9CHLR</name>
<gene>
    <name evidence="2" type="ORF">Hgul01_05304</name>
</gene>
<evidence type="ECO:0000313" key="3">
    <source>
        <dbReference type="Proteomes" id="UP001428290"/>
    </source>
</evidence>
<dbReference type="EMBL" id="BAABRU010000054">
    <property type="protein sequence ID" value="GAA5531479.1"/>
    <property type="molecule type" value="Genomic_DNA"/>
</dbReference>
<accession>A0ABP9X7V9</accession>
<reference evidence="2 3" key="1">
    <citation type="submission" date="2024-02" db="EMBL/GenBank/DDBJ databases">
        <title>Herpetosiphon gulosus NBRC 112829.</title>
        <authorList>
            <person name="Ichikawa N."/>
            <person name="Katano-Makiyama Y."/>
            <person name="Hidaka K."/>
        </authorList>
    </citation>
    <scope>NUCLEOTIDE SEQUENCE [LARGE SCALE GENOMIC DNA]</scope>
    <source>
        <strain evidence="2 3">NBRC 112829</strain>
    </source>
</reference>
<sequence length="167" mass="19476">MAVDSIAYCLNYPSVYPTAMAITRNINVDDLKNFSTIPIAFSIHIHRNIILTSNILTINGLIIVNIVDNDNDLIDNIFLQYCAEICITLWLWYGFLPIFAGWQIDSRYLYLSGFDWPIFYQNIYHRISANMYNAIQLELNRYLSGAGQSRDQVYMYLRSQLLKERIV</sequence>
<feature type="transmembrane region" description="Helical" evidence="1">
    <location>
        <begin position="49"/>
        <end position="66"/>
    </location>
</feature>
<feature type="transmembrane region" description="Helical" evidence="1">
    <location>
        <begin position="78"/>
        <end position="102"/>
    </location>
</feature>
<keyword evidence="1" id="KW-0472">Membrane</keyword>
<organism evidence="2 3">
    <name type="scientific">Herpetosiphon gulosus</name>
    <dbReference type="NCBI Taxonomy" id="1973496"/>
    <lineage>
        <taxon>Bacteria</taxon>
        <taxon>Bacillati</taxon>
        <taxon>Chloroflexota</taxon>
        <taxon>Chloroflexia</taxon>
        <taxon>Herpetosiphonales</taxon>
        <taxon>Herpetosiphonaceae</taxon>
        <taxon>Herpetosiphon</taxon>
    </lineage>
</organism>
<dbReference type="Proteomes" id="UP001428290">
    <property type="component" value="Unassembled WGS sequence"/>
</dbReference>
<keyword evidence="3" id="KW-1185">Reference proteome</keyword>
<proteinExistence type="predicted"/>
<protein>
    <submittedName>
        <fullName evidence="2">Uncharacterized protein</fullName>
    </submittedName>
</protein>